<dbReference type="Proteomes" id="UP000672097">
    <property type="component" value="Unassembled WGS sequence"/>
</dbReference>
<feature type="signal peptide" evidence="1">
    <location>
        <begin position="1"/>
        <end position="24"/>
    </location>
</feature>
<evidence type="ECO:0000256" key="1">
    <source>
        <dbReference type="SAM" id="SignalP"/>
    </source>
</evidence>
<reference evidence="2 3" key="1">
    <citation type="submission" date="2021-04" db="EMBL/GenBank/DDBJ databases">
        <title>The genome sequence of type strain Ideonella paludis KCTC 32238.</title>
        <authorList>
            <person name="Liu Y."/>
        </authorList>
    </citation>
    <scope>NUCLEOTIDE SEQUENCE [LARGE SCALE GENOMIC DNA]</scope>
    <source>
        <strain evidence="2 3">KCTC 32238</strain>
    </source>
</reference>
<gene>
    <name evidence="2" type="ORF">KAK11_11600</name>
</gene>
<proteinExistence type="predicted"/>
<evidence type="ECO:0000313" key="3">
    <source>
        <dbReference type="Proteomes" id="UP000672097"/>
    </source>
</evidence>
<feature type="chain" id="PRO_5046897918" evidence="1">
    <location>
        <begin position="25"/>
        <end position="203"/>
    </location>
</feature>
<keyword evidence="1" id="KW-0732">Signal</keyword>
<organism evidence="2 3">
    <name type="scientific">Ideonella paludis</name>
    <dbReference type="NCBI Taxonomy" id="1233411"/>
    <lineage>
        <taxon>Bacteria</taxon>
        <taxon>Pseudomonadati</taxon>
        <taxon>Pseudomonadota</taxon>
        <taxon>Betaproteobacteria</taxon>
        <taxon>Burkholderiales</taxon>
        <taxon>Sphaerotilaceae</taxon>
        <taxon>Ideonella</taxon>
    </lineage>
</organism>
<dbReference type="RefSeq" id="WP_210809288.1">
    <property type="nucleotide sequence ID" value="NZ_JAGQDG010000004.1"/>
</dbReference>
<sequence>MAPLHGFKAALFCALLAGSASSMAQREADALAPVVQCFGGGKFAAKEVNRLPEAVKARSVETLTGPKSVSMVDGYRVILTTAQGKPFVNLKIEQSAAAQAASDREAVVAQMEAFSSKRTPDQQPLARSVHGDVEVLALHQPSLDGRGPLSFYSMFVPVKSMIATMYVLNQDGSDRAFSTFAQYEQLRDEAAGLVLRCLAGSGA</sequence>
<evidence type="ECO:0000313" key="2">
    <source>
        <dbReference type="EMBL" id="MBQ0935972.1"/>
    </source>
</evidence>
<protein>
    <submittedName>
        <fullName evidence="2">Uncharacterized protein</fullName>
    </submittedName>
</protein>
<dbReference type="EMBL" id="JAGQDG010000004">
    <property type="protein sequence ID" value="MBQ0935972.1"/>
    <property type="molecule type" value="Genomic_DNA"/>
</dbReference>
<accession>A0ABS5DXU7</accession>
<keyword evidence="3" id="KW-1185">Reference proteome</keyword>
<name>A0ABS5DXU7_9BURK</name>
<comment type="caution">
    <text evidence="2">The sequence shown here is derived from an EMBL/GenBank/DDBJ whole genome shotgun (WGS) entry which is preliminary data.</text>
</comment>